<keyword evidence="2" id="KW-1185">Reference proteome</keyword>
<protein>
    <submittedName>
        <fullName evidence="1">Uncharacterized protein</fullName>
    </submittedName>
</protein>
<comment type="caution">
    <text evidence="1">The sequence shown here is derived from an EMBL/GenBank/DDBJ whole genome shotgun (WGS) entry which is preliminary data.</text>
</comment>
<dbReference type="EMBL" id="SPHZ02000005">
    <property type="protein sequence ID" value="KAF0919128.1"/>
    <property type="molecule type" value="Genomic_DNA"/>
</dbReference>
<accession>A0A6G1E2W8</accession>
<proteinExistence type="predicted"/>
<gene>
    <name evidence="1" type="ORF">E2562_028434</name>
</gene>
<dbReference type="AlphaFoldDB" id="A0A6G1E2W8"/>
<dbReference type="Proteomes" id="UP000479710">
    <property type="component" value="Unassembled WGS sequence"/>
</dbReference>
<reference evidence="1 2" key="1">
    <citation type="submission" date="2019-11" db="EMBL/GenBank/DDBJ databases">
        <title>Whole genome sequence of Oryza granulata.</title>
        <authorList>
            <person name="Li W."/>
        </authorList>
    </citation>
    <scope>NUCLEOTIDE SEQUENCE [LARGE SCALE GENOMIC DNA]</scope>
    <source>
        <strain evidence="2">cv. Menghai</strain>
        <tissue evidence="1">Leaf</tissue>
    </source>
</reference>
<sequence length="67" mass="7632">MAAEREARACLGEMTRRGGGSSLFYRRRAAEGDKEQRWCGDRAWPWQRRCDAMGPWAMASTVAVVMH</sequence>
<evidence type="ECO:0000313" key="2">
    <source>
        <dbReference type="Proteomes" id="UP000479710"/>
    </source>
</evidence>
<organism evidence="1 2">
    <name type="scientific">Oryza meyeriana var. granulata</name>
    <dbReference type="NCBI Taxonomy" id="110450"/>
    <lineage>
        <taxon>Eukaryota</taxon>
        <taxon>Viridiplantae</taxon>
        <taxon>Streptophyta</taxon>
        <taxon>Embryophyta</taxon>
        <taxon>Tracheophyta</taxon>
        <taxon>Spermatophyta</taxon>
        <taxon>Magnoliopsida</taxon>
        <taxon>Liliopsida</taxon>
        <taxon>Poales</taxon>
        <taxon>Poaceae</taxon>
        <taxon>BOP clade</taxon>
        <taxon>Oryzoideae</taxon>
        <taxon>Oryzeae</taxon>
        <taxon>Oryzinae</taxon>
        <taxon>Oryza</taxon>
        <taxon>Oryza meyeriana</taxon>
    </lineage>
</organism>
<name>A0A6G1E2W8_9ORYZ</name>
<evidence type="ECO:0000313" key="1">
    <source>
        <dbReference type="EMBL" id="KAF0919128.1"/>
    </source>
</evidence>